<keyword evidence="1" id="KW-0175">Coiled coil</keyword>
<dbReference type="SUPFAM" id="SSF47986">
    <property type="entry name" value="DEATH domain"/>
    <property type="match status" value="1"/>
</dbReference>
<dbReference type="STRING" id="240159.A0A4U5VPZ2"/>
<dbReference type="CDD" id="cd13733">
    <property type="entry name" value="SPRY_PRY_C-I_1"/>
    <property type="match status" value="1"/>
</dbReference>
<feature type="domain" description="B30.2/SPRY" evidence="2">
    <location>
        <begin position="256"/>
        <end position="445"/>
    </location>
</feature>
<dbReference type="InterPro" id="IPR004020">
    <property type="entry name" value="DAPIN"/>
</dbReference>
<dbReference type="PRINTS" id="PR01407">
    <property type="entry name" value="BUTYPHLNCDUF"/>
</dbReference>
<dbReference type="SMART" id="SM01289">
    <property type="entry name" value="PYRIN"/>
    <property type="match status" value="1"/>
</dbReference>
<dbReference type="InterPro" id="IPR043136">
    <property type="entry name" value="B30.2/SPRY_sf"/>
</dbReference>
<dbReference type="Proteomes" id="UP000298787">
    <property type="component" value="Chromosome 22"/>
</dbReference>
<dbReference type="Pfam" id="PF02758">
    <property type="entry name" value="PYRIN"/>
    <property type="match status" value="1"/>
</dbReference>
<feature type="domain" description="Pyrin" evidence="3">
    <location>
        <begin position="1"/>
        <end position="91"/>
    </location>
</feature>
<dbReference type="InterPro" id="IPR003877">
    <property type="entry name" value="SPRY_dom"/>
</dbReference>
<sequence>MVNLKEELWKTLQDLEGDDFKRFKWFLKQDDVLEGFSGIPAARLEKADRQDTVDLMVQQYQQHGALRVTLKVLEKISKNDLVQSLQNSSSRLKDLKNHDSVPLKSDYERKKFETKVKLMIEQRQMKIEEIRRSAELSRRSAHMHIADSERFFAALLQSVKRFLDSVVGEINDKQETTQKEADEFIQQLQQEISELSKRKDEVEQLLRPEDHLDFFKGFSSLSAITKNWTDVTIPPPSYGTGVGVALNQLQEKLSTEKEKFIGKAKLHRVQQFSKDITLDPDTANPYLILSGDGKQVHCGDVKQNLPDDPERFNTAANVLGKHGFSSGRFYYEVQVMGKTSWGLGVVKESIDRKGSIRASPENGYWTICLRDGKIQQTSAESQPKKVGVFVDYEKRSVSFYDVDAAELIHCFNDCSFTEKLHPFFSPGRRYGGKNSLPLIISPVSYTHLI</sequence>
<gene>
    <name evidence="4" type="ORF">D9C73_024581</name>
</gene>
<dbReference type="InterPro" id="IPR013320">
    <property type="entry name" value="ConA-like_dom_sf"/>
</dbReference>
<evidence type="ECO:0000256" key="1">
    <source>
        <dbReference type="SAM" id="Coils"/>
    </source>
</evidence>
<dbReference type="CDD" id="cd08321">
    <property type="entry name" value="Pyrin_ASC-like"/>
    <property type="match status" value="1"/>
</dbReference>
<dbReference type="EMBL" id="CM014099">
    <property type="protein sequence ID" value="TKS90449.1"/>
    <property type="molecule type" value="Genomic_DNA"/>
</dbReference>
<dbReference type="Pfam" id="PF25600">
    <property type="entry name" value="TRIM_CC"/>
    <property type="match status" value="1"/>
</dbReference>
<name>A0A4U5VPZ2_COLLU</name>
<feature type="coiled-coil region" evidence="1">
    <location>
        <begin position="171"/>
        <end position="205"/>
    </location>
</feature>
<evidence type="ECO:0000259" key="2">
    <source>
        <dbReference type="PROSITE" id="PS50188"/>
    </source>
</evidence>
<dbReference type="Gene3D" id="1.10.533.10">
    <property type="entry name" value="Death Domain, Fas"/>
    <property type="match status" value="1"/>
</dbReference>
<dbReference type="InterPro" id="IPR003879">
    <property type="entry name" value="Butyrophylin_SPRY"/>
</dbReference>
<dbReference type="SMART" id="SM00449">
    <property type="entry name" value="SPRY"/>
    <property type="match status" value="1"/>
</dbReference>
<evidence type="ECO:0000313" key="5">
    <source>
        <dbReference type="Proteomes" id="UP000298787"/>
    </source>
</evidence>
<dbReference type="Gene3D" id="2.60.120.920">
    <property type="match status" value="1"/>
</dbReference>
<organism evidence="4 5">
    <name type="scientific">Collichthys lucidus</name>
    <name type="common">Big head croaker</name>
    <name type="synonym">Sciaena lucida</name>
    <dbReference type="NCBI Taxonomy" id="240159"/>
    <lineage>
        <taxon>Eukaryota</taxon>
        <taxon>Metazoa</taxon>
        <taxon>Chordata</taxon>
        <taxon>Craniata</taxon>
        <taxon>Vertebrata</taxon>
        <taxon>Euteleostomi</taxon>
        <taxon>Actinopterygii</taxon>
        <taxon>Neopterygii</taxon>
        <taxon>Teleostei</taxon>
        <taxon>Neoteleostei</taxon>
        <taxon>Acanthomorphata</taxon>
        <taxon>Eupercaria</taxon>
        <taxon>Sciaenidae</taxon>
        <taxon>Collichthys</taxon>
    </lineage>
</organism>
<evidence type="ECO:0000259" key="3">
    <source>
        <dbReference type="PROSITE" id="PS50824"/>
    </source>
</evidence>
<accession>A0A4U5VPZ2</accession>
<dbReference type="Pfam" id="PF13765">
    <property type="entry name" value="PRY"/>
    <property type="match status" value="1"/>
</dbReference>
<dbReference type="AlphaFoldDB" id="A0A4U5VPZ2"/>
<reference evidence="4 5" key="1">
    <citation type="submission" date="2019-01" db="EMBL/GenBank/DDBJ databases">
        <title>Genome Assembly of Collichthys lucidus.</title>
        <authorList>
            <person name="Cai M."/>
            <person name="Xiao S."/>
        </authorList>
    </citation>
    <scope>NUCLEOTIDE SEQUENCE [LARGE SCALE GENOMIC DNA]</scope>
    <source>
        <strain evidence="4">JT15FE1705JMU</strain>
        <tissue evidence="4">Muscle</tissue>
    </source>
</reference>
<dbReference type="InterPro" id="IPR006574">
    <property type="entry name" value="PRY"/>
</dbReference>
<dbReference type="InterPro" id="IPR001870">
    <property type="entry name" value="B30.2/SPRY"/>
</dbReference>
<dbReference type="FunFam" id="2.60.120.920:FF:000004">
    <property type="entry name" value="Butyrophilin subfamily 1 member A1"/>
    <property type="match status" value="1"/>
</dbReference>
<dbReference type="InterPro" id="IPR058030">
    <property type="entry name" value="TRIM8/14/16/25/29/45/65_CC"/>
</dbReference>
<protein>
    <submittedName>
        <fullName evidence="4">E3 ubiquitin-protein ligase TRIM21</fullName>
    </submittedName>
</protein>
<dbReference type="Pfam" id="PF00622">
    <property type="entry name" value="SPRY"/>
    <property type="match status" value="1"/>
</dbReference>
<dbReference type="PANTHER" id="PTHR24103">
    <property type="entry name" value="E3 UBIQUITIN-PROTEIN LIGASE TRIM"/>
    <property type="match status" value="1"/>
</dbReference>
<dbReference type="PROSITE" id="PS50188">
    <property type="entry name" value="B302_SPRY"/>
    <property type="match status" value="1"/>
</dbReference>
<evidence type="ECO:0000313" key="4">
    <source>
        <dbReference type="EMBL" id="TKS90449.1"/>
    </source>
</evidence>
<dbReference type="SUPFAM" id="SSF49899">
    <property type="entry name" value="Concanavalin A-like lectins/glucanases"/>
    <property type="match status" value="1"/>
</dbReference>
<dbReference type="SMART" id="SM00589">
    <property type="entry name" value="PRY"/>
    <property type="match status" value="1"/>
</dbReference>
<proteinExistence type="predicted"/>
<keyword evidence="5" id="KW-1185">Reference proteome</keyword>
<dbReference type="InterPro" id="IPR050143">
    <property type="entry name" value="TRIM/RBCC"/>
</dbReference>
<dbReference type="InterPro" id="IPR011029">
    <property type="entry name" value="DEATH-like_dom_sf"/>
</dbReference>
<dbReference type="PROSITE" id="PS50824">
    <property type="entry name" value="DAPIN"/>
    <property type="match status" value="1"/>
</dbReference>